<keyword evidence="1" id="KW-0472">Membrane</keyword>
<dbReference type="EMBL" id="LN827929">
    <property type="protein sequence ID" value="CEZ19572.1"/>
    <property type="molecule type" value="Genomic_DNA"/>
</dbReference>
<reference evidence="4" key="1">
    <citation type="submission" date="2014-12" db="EMBL/GenBank/DDBJ databases">
        <authorList>
            <person name="Salcher M.M."/>
        </authorList>
    </citation>
    <scope>NUCLEOTIDE SEQUENCE [LARGE SCALE GENOMIC DNA]</scope>
    <source>
        <strain evidence="4">MMS-10A-171</strain>
    </source>
</reference>
<name>A0A0D6EVB8_9PROT</name>
<dbReference type="OrthoDB" id="8521382at2"/>
<keyword evidence="1" id="KW-0812">Transmembrane</keyword>
<evidence type="ECO:0000313" key="3">
    <source>
        <dbReference type="EMBL" id="CEZ19572.1"/>
    </source>
</evidence>
<proteinExistence type="predicted"/>
<dbReference type="NCBIfam" id="TIGR02099">
    <property type="entry name" value="YhdP family protein"/>
    <property type="match status" value="1"/>
</dbReference>
<dbReference type="InterPro" id="IPR011836">
    <property type="entry name" value="YhdP"/>
</dbReference>
<dbReference type="KEGG" id="mbat:BN1208_0686"/>
<accession>A0A0D6EVB8</accession>
<dbReference type="HOGENOM" id="CLU_003522_4_0_4"/>
<feature type="domain" description="YhdP central" evidence="2">
    <location>
        <begin position="4"/>
        <end position="1250"/>
    </location>
</feature>
<organism evidence="3 4">
    <name type="scientific">Candidatus Methylopumilus planktonicus</name>
    <dbReference type="NCBI Taxonomy" id="1581557"/>
    <lineage>
        <taxon>Bacteria</taxon>
        <taxon>Pseudomonadati</taxon>
        <taxon>Pseudomonadota</taxon>
        <taxon>Betaproteobacteria</taxon>
        <taxon>Nitrosomonadales</taxon>
        <taxon>Methylophilaceae</taxon>
        <taxon>Candidatus Methylopumilus</taxon>
    </lineage>
</organism>
<keyword evidence="1" id="KW-1133">Transmembrane helix</keyword>
<sequence length="1275" mass="142386">MKQKLIPYVKKIGIALVITYVFFIVISSLTFQFYIKPNLNNYKSRIEILASEATGQTIKINSLEGRWDFINPEFALNEVVFYDSQNNKTLALAEISADFSWLSPFYLAPTLSEIKLKAPKLLMRRDATNKIFIGGIPIDGPSNNKLTNWLLNQKKVSIEQGEVDWHDEYRKAPALTLKDLNLSYKTHFIIDLIGKHKFNLNFRVSNGDNQFIDLSGNIYAKKIEDIYSWDSEVKIKAGNINLAAYTPWVDYPIKINAGTGDLNLTASINNAVIDKINASIKLTNFKTELNQANKNEVNFRNFSGNIIWYSSKKEHHVTFENLYLLTNNGINIENADSAITISSETSKPTAFSLQINKLQLDAASEILQTIPYFDDVKSKIDAIKPSGSLSMVDLKWVDDKSIALSLKAQFDKLSLKAFGDLPGFENLTGSIHLTDKDGSLKIKSTDVSLTYNKLFREELKFNDLHGDLKWTKNYLMFKNISFNNAFINGSINGSIKHSLEKGAYLDIQASIPFIDLKHAKTYYPKTIGTESLHWLDTSLLEGSLENTLVSIKGSSDDFPFVDAQNRADPNEGSFIVTTTGKNTLIEYGTGWPVIEKFDFNASVNAGTFELLSKKGQFLGNTIKELKTKIPAIAIEHPILNLQSTLDSPTREAIKFINNSPIKESVQHLFDEATGSGEGKLKVNIDVPIDNLDAITFKGNYQFLDSNLTNPAVGIPKIEKIKGLVTFDEKNVKTENLTGTMFGGNTNISLVADSSKAIKVKLNGKFTDKGIEEKLGTSFSKINGSANWEGLLEYKKPLLNIQLSSDLKGIEMSYPAPFNKARDKEEKFYFTKKQNNTKTDQIEFAYSNIVSSKITRIEKNNIMSIDKGYISINSDIKTSTQKGLYLNANLPYVNLDDLISVYSEGDSGSGFKIDKADIALKHADLFDRRFNNMKIEIAPVNASTKFKISSNETSGNLLWTEKDNKLTARLNALKLPNEIKKISSTQSSSSQKVPNLDIKIDSLEVDGKKIGKLELVSVTSKQNINIQKFKIFNDKNIFQAEGDWIDWNKNPISNINFSWKISNLGETLNFLGFPNFVKDGEADVSGQLRWPGNPFSFDKTKVDGSFNLDVRKGIVQKVEPGIGRLFGLLTLQSLPRRLSLDFRDLFGSGFVLDTMNVAVRVNNGIMKTSNFRMDGPAAEVFMSGEINIIKETQDLNLKVTPHISDSLSIAALAGGPLVGAVAFIAQKILKDPLNKVLTSEYRIIGTWEKPEEVNNSAADKIKTTIDNTKNLFNDKK</sequence>
<dbReference type="InterPro" id="IPR025263">
    <property type="entry name" value="YhdP_central"/>
</dbReference>
<dbReference type="RefSeq" id="WP_046487887.1">
    <property type="nucleotide sequence ID" value="NZ_LN827929.1"/>
</dbReference>
<dbReference type="Proteomes" id="UP000064007">
    <property type="component" value="Chromosome 1"/>
</dbReference>
<protein>
    <recommendedName>
        <fullName evidence="2">YhdP central domain-containing protein</fullName>
    </recommendedName>
</protein>
<dbReference type="STRING" id="1581557.BN1208_0686"/>
<evidence type="ECO:0000313" key="4">
    <source>
        <dbReference type="Proteomes" id="UP000064007"/>
    </source>
</evidence>
<dbReference type="Pfam" id="PF13116">
    <property type="entry name" value="YhdP"/>
    <property type="match status" value="1"/>
</dbReference>
<evidence type="ECO:0000256" key="1">
    <source>
        <dbReference type="SAM" id="Phobius"/>
    </source>
</evidence>
<evidence type="ECO:0000259" key="2">
    <source>
        <dbReference type="Pfam" id="PF13116"/>
    </source>
</evidence>
<dbReference type="PANTHER" id="PTHR38690:SF1">
    <property type="entry name" value="PROTEASE"/>
    <property type="match status" value="1"/>
</dbReference>
<dbReference type="PANTHER" id="PTHR38690">
    <property type="entry name" value="PROTEASE-RELATED"/>
    <property type="match status" value="1"/>
</dbReference>
<keyword evidence="4" id="KW-1185">Reference proteome</keyword>
<dbReference type="AlphaFoldDB" id="A0A0D6EVB8"/>
<gene>
    <name evidence="3" type="ORF">BN1208_0686</name>
</gene>
<feature type="transmembrane region" description="Helical" evidence="1">
    <location>
        <begin position="12"/>
        <end position="35"/>
    </location>
</feature>